<keyword evidence="3" id="KW-0677">Repeat</keyword>
<accession>A0ABV6CB32</accession>
<feature type="domain" description="ACT" evidence="9">
    <location>
        <begin position="964"/>
        <end position="1037"/>
    </location>
</feature>
<keyword evidence="4 8" id="KW-0378">Hydrolase</keyword>
<keyword evidence="2 8" id="KW-0548">Nucleotidyltransferase</keyword>
<evidence type="ECO:0000256" key="5">
    <source>
        <dbReference type="ARBA" id="ARBA00022842"/>
    </source>
</evidence>
<dbReference type="PROSITE" id="PS51831">
    <property type="entry name" value="HD"/>
    <property type="match status" value="1"/>
</dbReference>
<dbReference type="Gene3D" id="1.10.3210.10">
    <property type="entry name" value="Hypothetical protein af1432"/>
    <property type="match status" value="1"/>
</dbReference>
<dbReference type="InterPro" id="IPR002912">
    <property type="entry name" value="ACT_dom"/>
</dbReference>
<feature type="domain" description="HD" evidence="10">
    <location>
        <begin position="560"/>
        <end position="679"/>
    </location>
</feature>
<dbReference type="InterPro" id="IPR003607">
    <property type="entry name" value="HD/PDEase_dom"/>
</dbReference>
<dbReference type="InterPro" id="IPR010043">
    <property type="entry name" value="UTase/UR"/>
</dbReference>
<dbReference type="SUPFAM" id="SSF55021">
    <property type="entry name" value="ACT-like"/>
    <property type="match status" value="1"/>
</dbReference>
<dbReference type="SUPFAM" id="SSF81301">
    <property type="entry name" value="Nucleotidyltransferase"/>
    <property type="match status" value="1"/>
</dbReference>
<evidence type="ECO:0000256" key="8">
    <source>
        <dbReference type="HAMAP-Rule" id="MF_00277"/>
    </source>
</evidence>
<comment type="caution">
    <text evidence="8">Lacks conserved residue(s) required for the propagation of feature annotation.</text>
</comment>
<dbReference type="EC" id="2.7.7.59" evidence="8"/>
<dbReference type="EMBL" id="JBHLXE010000095">
    <property type="protein sequence ID" value="MFC0180200.1"/>
    <property type="molecule type" value="Genomic_DNA"/>
</dbReference>
<keyword evidence="5 8" id="KW-0460">Magnesium</keyword>
<dbReference type="Pfam" id="PF08335">
    <property type="entry name" value="GlnD_UR_UTase"/>
    <property type="match status" value="1"/>
</dbReference>
<evidence type="ECO:0000313" key="11">
    <source>
        <dbReference type="EMBL" id="MFC0180200.1"/>
    </source>
</evidence>
<comment type="cofactor">
    <cofactor evidence="8">
        <name>Mg(2+)</name>
        <dbReference type="ChEBI" id="CHEBI:18420"/>
    </cofactor>
</comment>
<dbReference type="Proteomes" id="UP001589758">
    <property type="component" value="Unassembled WGS sequence"/>
</dbReference>
<evidence type="ECO:0000259" key="10">
    <source>
        <dbReference type="PROSITE" id="PS51831"/>
    </source>
</evidence>
<dbReference type="InterPro" id="IPR013546">
    <property type="entry name" value="PII_UdlTrfase/GS_AdlTrfase"/>
</dbReference>
<dbReference type="RefSeq" id="WP_385877312.1">
    <property type="nucleotide sequence ID" value="NZ_JBHLXE010000095.1"/>
</dbReference>
<keyword evidence="12" id="KW-1185">Reference proteome</keyword>
<dbReference type="EC" id="3.1.4.-" evidence="8"/>
<sequence length="1037" mass="120447">MSKDSNSNGYGNLMLQYDLEFKKHVDVLESSFAGLKSSLVPFPFMFEKPDYLFLNTIKQNIQAFNEWQINALKKIKYFSEAKHFALKLSQYRSSYIDSLLLQWIDTMHSEQEESHYLLIATGGYGRQILSLYSDIDLLFIFDEEDTLLASKELVVQLTQFLWDVGLEPSIKTHCVSELLQIISSDIQFETSLIFRRLIKGSELKYNAIAVDKYEDKLLATRYFAKQKIIEQSTRHRLFQDTSYHLEPHLLKTPGGLRDIHLIYWIQEKFKNNPQLSSYNQLVYAVEAVLKEYECTLILLRFCLHSITTKKEDRLLFMHQLTIAQEYNFIYEDTELLYNGSGQSSLAEVNKDVEKLMKQFYQTAAGVTLQNIIFIKQINETIKQIELMSCFYHFSGALIPKTKQSKLVALDIIRAKWIPGDSIKQFKNQTKIKAFSHPKKLKKDNLSLINPSRLLKKKAKGNDIGDVDELLTLLEEMVKYKLTLDVLDYQTAINLSLVNLPDCETLNIETRKRFFNLLIHPSSIYSAIRLLHQLGIFWDYYKGWSHVSGLMQFDRFHAYTVDEHTIQVLLNIESFANANKEDLVYHIFSQLKYPHRLKLAALFHDIGKGKKANHSEVGGEIFNHFALLHDINFEDREEISWLIRNHLIFSVTAQRKDISDTYLLKALADNIATKERLAALYLLTVADIKGTHYALLSNWKKSLLDELYFKIEVLLENNQTVFKQIRSSIRNKQLDALTWLNKHHGLTLSRTNQSCVYSRAIMQFWRRCRVDYFIYHNGESLAWHVDKLLMKYLCKSENITNDSSYKRKENDECENIKNQNDRYQIGIITHYNTVKKQNMDLSKTAVLMTNQLTPGATELFIWTKDKDNLFAAIVSTIDKMNLSVLQAQIFTQKDNMAMDTFILSQRDNRPLALERQLKLKNALLTLLKQPTLPIPPAKRAHYVEAHFSLVSQITMTNHPLSQQTEIEIMTLDRPGLLVLIANEFAKLSLRVIGAKIMTVGEKIEDMFLLSTHDRKALTKDMQALLKQNLIRILDSYDA</sequence>
<comment type="similarity">
    <text evidence="8">Belongs to the GlnD family.</text>
</comment>
<reference evidence="11 12" key="1">
    <citation type="submission" date="2024-09" db="EMBL/GenBank/DDBJ databases">
        <authorList>
            <person name="Sun Q."/>
            <person name="Mori K."/>
        </authorList>
    </citation>
    <scope>NUCLEOTIDE SEQUENCE [LARGE SCALE GENOMIC DNA]</scope>
    <source>
        <strain evidence="11 12">CCM 8545</strain>
    </source>
</reference>
<evidence type="ECO:0000256" key="7">
    <source>
        <dbReference type="ARBA" id="ARBA00047968"/>
    </source>
</evidence>
<comment type="caution">
    <text evidence="11">The sequence shown here is derived from an EMBL/GenBank/DDBJ whole genome shotgun (WGS) entry which is preliminary data.</text>
</comment>
<comment type="catalytic activity">
    <reaction evidence="7">
        <text>guanosine 3',5'-bis(diphosphate) + H2O = GDP + diphosphate + H(+)</text>
        <dbReference type="Rhea" id="RHEA:14253"/>
        <dbReference type="ChEBI" id="CHEBI:15377"/>
        <dbReference type="ChEBI" id="CHEBI:15378"/>
        <dbReference type="ChEBI" id="CHEBI:33019"/>
        <dbReference type="ChEBI" id="CHEBI:58189"/>
        <dbReference type="ChEBI" id="CHEBI:77828"/>
        <dbReference type="EC" id="3.1.7.2"/>
    </reaction>
</comment>
<name>A0ABV6CB32_9GAMM</name>
<dbReference type="Pfam" id="PF01966">
    <property type="entry name" value="HD"/>
    <property type="match status" value="1"/>
</dbReference>
<protein>
    <recommendedName>
        <fullName evidence="8">Bifunctional uridylyltransferase/uridylyl-removing enzyme</fullName>
        <shortName evidence="8">UTase/UR</shortName>
    </recommendedName>
    <alternativeName>
        <fullName evidence="8">Bifunctional [protein-PII] modification enzyme</fullName>
    </alternativeName>
    <alternativeName>
        <fullName evidence="8">Bifunctional nitrogen sensor protein</fullName>
    </alternativeName>
    <domain>
        <recommendedName>
            <fullName evidence="8">[Protein-PII] uridylyltransferase</fullName>
            <shortName evidence="8">PII uridylyltransferase</shortName>
            <shortName evidence="8">UTase</shortName>
            <ecNumber evidence="8">2.7.7.59</ecNumber>
        </recommendedName>
    </domain>
    <domain>
        <recommendedName>
            <fullName evidence="8">[Protein-PII]-UMP uridylyl-removing enzyme</fullName>
            <shortName evidence="8">UR</shortName>
            <ecNumber evidence="8">3.1.4.-</ecNumber>
        </recommendedName>
    </domain>
</protein>
<dbReference type="InterPro" id="IPR006674">
    <property type="entry name" value="HD_domain"/>
</dbReference>
<comment type="catalytic activity">
    <reaction evidence="8">
        <text>[protein-PII]-uridylyl-L-tyrosine + H2O = [protein-PII]-L-tyrosine + UMP + H(+)</text>
        <dbReference type="Rhea" id="RHEA:48600"/>
        <dbReference type="Rhea" id="RHEA-COMP:12147"/>
        <dbReference type="Rhea" id="RHEA-COMP:12148"/>
        <dbReference type="ChEBI" id="CHEBI:15377"/>
        <dbReference type="ChEBI" id="CHEBI:15378"/>
        <dbReference type="ChEBI" id="CHEBI:46858"/>
        <dbReference type="ChEBI" id="CHEBI:57865"/>
        <dbReference type="ChEBI" id="CHEBI:90602"/>
    </reaction>
</comment>
<dbReference type="PANTHER" id="PTHR47320">
    <property type="entry name" value="BIFUNCTIONAL URIDYLYLTRANSFERASE/URIDYLYL-REMOVING ENZYME"/>
    <property type="match status" value="1"/>
</dbReference>
<dbReference type="InterPro" id="IPR043519">
    <property type="entry name" value="NT_sf"/>
</dbReference>
<dbReference type="CDD" id="cd04900">
    <property type="entry name" value="ACT_UUR-like_1"/>
    <property type="match status" value="1"/>
</dbReference>
<comment type="activity regulation">
    <text evidence="8">Uridylyltransferase (UTase) activity is inhibited by glutamine, while glutamine activates uridylyl-removing (UR) activity.</text>
</comment>
<dbReference type="CDD" id="cd04899">
    <property type="entry name" value="ACT_ACR-UUR-like_2"/>
    <property type="match status" value="1"/>
</dbReference>
<organism evidence="11 12">
    <name type="scientific">Thorsellia kenyensis</name>
    <dbReference type="NCBI Taxonomy" id="1549888"/>
    <lineage>
        <taxon>Bacteria</taxon>
        <taxon>Pseudomonadati</taxon>
        <taxon>Pseudomonadota</taxon>
        <taxon>Gammaproteobacteria</taxon>
        <taxon>Enterobacterales</taxon>
        <taxon>Thorselliaceae</taxon>
        <taxon>Thorsellia</taxon>
    </lineage>
</organism>
<dbReference type="SUPFAM" id="SSF109604">
    <property type="entry name" value="HD-domain/PDEase-like"/>
    <property type="match status" value="1"/>
</dbReference>
<evidence type="ECO:0000256" key="2">
    <source>
        <dbReference type="ARBA" id="ARBA00022695"/>
    </source>
</evidence>
<keyword evidence="6 8" id="KW-0511">Multifunctional enzyme</keyword>
<evidence type="ECO:0000256" key="6">
    <source>
        <dbReference type="ARBA" id="ARBA00023268"/>
    </source>
</evidence>
<dbReference type="InterPro" id="IPR045865">
    <property type="entry name" value="ACT-like_dom_sf"/>
</dbReference>
<dbReference type="HAMAP" id="MF_00277">
    <property type="entry name" value="PII_uridylyl_transf"/>
    <property type="match status" value="1"/>
</dbReference>
<comment type="function">
    <text evidence="8">Modifies, by uridylylation and deuridylylation, the PII regulatory proteins (GlnB and homologs), in response to the nitrogen status of the cell that GlnD senses through the glutamine level. Under low glutamine levels, catalyzes the conversion of the PII proteins and UTP to PII-UMP and PPi, while under higher glutamine levels, GlnD hydrolyzes PII-UMP to PII and UMP (deuridylylation). Thus, controls uridylylation state and activity of the PII proteins, and plays an important role in the regulation of nitrogen metabolism.</text>
</comment>
<proteinExistence type="inferred from homology"/>
<evidence type="ECO:0000256" key="4">
    <source>
        <dbReference type="ARBA" id="ARBA00022801"/>
    </source>
</evidence>
<gene>
    <name evidence="8" type="primary">glnD</name>
    <name evidence="11" type="ORF">ACFFIT_08945</name>
</gene>
<dbReference type="SMART" id="SM00471">
    <property type="entry name" value="HDc"/>
    <property type="match status" value="1"/>
</dbReference>
<comment type="domain">
    <text evidence="8">Has four distinct domains: an N-terminal nucleotidyltransferase (NT) domain responsible for UTase activity, a central HD domain that encodes UR activity, and two C-terminal ACT domains that seem to have a role in glutamine sensing.</text>
</comment>
<feature type="domain" description="ACT" evidence="9">
    <location>
        <begin position="857"/>
        <end position="933"/>
    </location>
</feature>
<keyword evidence="1 8" id="KW-0808">Transferase</keyword>
<dbReference type="PROSITE" id="PS51671">
    <property type="entry name" value="ACT"/>
    <property type="match status" value="2"/>
</dbReference>
<evidence type="ECO:0000313" key="12">
    <source>
        <dbReference type="Proteomes" id="UP001589758"/>
    </source>
</evidence>
<dbReference type="CDD" id="cd00077">
    <property type="entry name" value="HDc"/>
    <property type="match status" value="1"/>
</dbReference>
<evidence type="ECO:0000256" key="1">
    <source>
        <dbReference type="ARBA" id="ARBA00022679"/>
    </source>
</evidence>
<feature type="region of interest" description="Uridylyltransferase" evidence="8">
    <location>
        <begin position="1"/>
        <end position="418"/>
    </location>
</feature>
<dbReference type="PANTHER" id="PTHR47320:SF1">
    <property type="entry name" value="BIFUNCTIONAL URIDYLYLTRANSFERASE_URIDYLYL-REMOVING ENZYME"/>
    <property type="match status" value="1"/>
</dbReference>
<evidence type="ECO:0000259" key="9">
    <source>
        <dbReference type="PROSITE" id="PS51671"/>
    </source>
</evidence>
<evidence type="ECO:0000256" key="3">
    <source>
        <dbReference type="ARBA" id="ARBA00022737"/>
    </source>
</evidence>
<comment type="catalytic activity">
    <reaction evidence="8">
        <text>[protein-PII]-L-tyrosine + UTP = [protein-PII]-uridylyl-L-tyrosine + diphosphate</text>
        <dbReference type="Rhea" id="RHEA:13673"/>
        <dbReference type="Rhea" id="RHEA-COMP:12147"/>
        <dbReference type="Rhea" id="RHEA-COMP:12148"/>
        <dbReference type="ChEBI" id="CHEBI:33019"/>
        <dbReference type="ChEBI" id="CHEBI:46398"/>
        <dbReference type="ChEBI" id="CHEBI:46858"/>
        <dbReference type="ChEBI" id="CHEBI:90602"/>
        <dbReference type="EC" id="2.7.7.59"/>
    </reaction>
</comment>